<proteinExistence type="predicted"/>
<dbReference type="GO" id="GO:0005886">
    <property type="term" value="C:plasma membrane"/>
    <property type="evidence" value="ECO:0007669"/>
    <property type="project" value="TreeGrafter"/>
</dbReference>
<evidence type="ECO:0000256" key="1">
    <source>
        <dbReference type="ARBA" id="ARBA00004370"/>
    </source>
</evidence>
<dbReference type="GO" id="GO:0007189">
    <property type="term" value="P:adenylate cyclase-activating G protein-coupled receptor signaling pathway"/>
    <property type="evidence" value="ECO:0007669"/>
    <property type="project" value="TreeGrafter"/>
</dbReference>
<evidence type="ECO:0000256" key="5">
    <source>
        <dbReference type="SAM" id="Phobius"/>
    </source>
</evidence>
<organism evidence="7 8">
    <name type="scientific">Pinctada imbricata</name>
    <name type="common">Atlantic pearl-oyster</name>
    <name type="synonym">Pinctada martensii</name>
    <dbReference type="NCBI Taxonomy" id="66713"/>
    <lineage>
        <taxon>Eukaryota</taxon>
        <taxon>Metazoa</taxon>
        <taxon>Spiralia</taxon>
        <taxon>Lophotrochozoa</taxon>
        <taxon>Mollusca</taxon>
        <taxon>Bivalvia</taxon>
        <taxon>Autobranchia</taxon>
        <taxon>Pteriomorphia</taxon>
        <taxon>Pterioida</taxon>
        <taxon>Pterioidea</taxon>
        <taxon>Pteriidae</taxon>
        <taxon>Pinctada</taxon>
    </lineage>
</organism>
<evidence type="ECO:0000313" key="8">
    <source>
        <dbReference type="Proteomes" id="UP001186944"/>
    </source>
</evidence>
<evidence type="ECO:0000256" key="2">
    <source>
        <dbReference type="ARBA" id="ARBA00022692"/>
    </source>
</evidence>
<dbReference type="Proteomes" id="UP001186944">
    <property type="component" value="Unassembled WGS sequence"/>
</dbReference>
<dbReference type="Gene3D" id="1.20.1070.10">
    <property type="entry name" value="Rhodopsin 7-helix transmembrane proteins"/>
    <property type="match status" value="1"/>
</dbReference>
<name>A0AA88Y323_PINIB</name>
<evidence type="ECO:0000256" key="3">
    <source>
        <dbReference type="ARBA" id="ARBA00022989"/>
    </source>
</evidence>
<keyword evidence="8" id="KW-1185">Reference proteome</keyword>
<protein>
    <recommendedName>
        <fullName evidence="6">G-protein coupled receptors family 1 profile domain-containing protein</fullName>
    </recommendedName>
</protein>
<feature type="transmembrane region" description="Helical" evidence="5">
    <location>
        <begin position="20"/>
        <end position="44"/>
    </location>
</feature>
<evidence type="ECO:0000313" key="7">
    <source>
        <dbReference type="EMBL" id="KAK3096891.1"/>
    </source>
</evidence>
<dbReference type="PANTHER" id="PTHR24372">
    <property type="entry name" value="GLYCOPROTEIN HORMONE RECEPTOR"/>
    <property type="match status" value="1"/>
</dbReference>
<dbReference type="GO" id="GO:0009755">
    <property type="term" value="P:hormone-mediated signaling pathway"/>
    <property type="evidence" value="ECO:0007669"/>
    <property type="project" value="TreeGrafter"/>
</dbReference>
<accession>A0AA88Y323</accession>
<reference evidence="7" key="1">
    <citation type="submission" date="2019-08" db="EMBL/GenBank/DDBJ databases">
        <title>The improved chromosome-level genome for the pearl oyster Pinctada fucata martensii using PacBio sequencing and Hi-C.</title>
        <authorList>
            <person name="Zheng Z."/>
        </authorList>
    </citation>
    <scope>NUCLEOTIDE SEQUENCE</scope>
    <source>
        <strain evidence="7">ZZ-2019</strain>
        <tissue evidence="7">Adductor muscle</tissue>
    </source>
</reference>
<keyword evidence="2 5" id="KW-0812">Transmembrane</keyword>
<keyword evidence="4 5" id="KW-0472">Membrane</keyword>
<dbReference type="PANTHER" id="PTHR24372:SF77">
    <property type="entry name" value="G-PROTEIN COUPLED RECEPTORS FAMILY 1 PROFILE DOMAIN-CONTAINING PROTEIN"/>
    <property type="match status" value="1"/>
</dbReference>
<dbReference type="InterPro" id="IPR017452">
    <property type="entry name" value="GPCR_Rhodpsn_7TM"/>
</dbReference>
<dbReference type="SUPFAM" id="SSF81321">
    <property type="entry name" value="Family A G protein-coupled receptor-like"/>
    <property type="match status" value="1"/>
</dbReference>
<comment type="caution">
    <text evidence="7">The sequence shown here is derived from an EMBL/GenBank/DDBJ whole genome shotgun (WGS) entry which is preliminary data.</text>
</comment>
<feature type="transmembrane region" description="Helical" evidence="5">
    <location>
        <begin position="50"/>
        <end position="71"/>
    </location>
</feature>
<dbReference type="GO" id="GO:0008528">
    <property type="term" value="F:G protein-coupled peptide receptor activity"/>
    <property type="evidence" value="ECO:0007669"/>
    <property type="project" value="TreeGrafter"/>
</dbReference>
<sequence>MIDGRTNTRSIEAAAARNLFAVVLTDILCWLPIAIMGLMVVAGVQIPVEIYAWIVVLVLPVNSAINPYLYTLSSMRKNHRKVREISYNGLRFKRRCRQLSSNQCTLC</sequence>
<keyword evidence="3 5" id="KW-1133">Transmembrane helix</keyword>
<gene>
    <name evidence="7" type="ORF">FSP39_004488</name>
</gene>
<dbReference type="EMBL" id="VSWD01000007">
    <property type="protein sequence ID" value="KAK3096891.1"/>
    <property type="molecule type" value="Genomic_DNA"/>
</dbReference>
<dbReference type="PROSITE" id="PS50262">
    <property type="entry name" value="G_PROTEIN_RECEP_F1_2"/>
    <property type="match status" value="1"/>
</dbReference>
<evidence type="ECO:0000256" key="4">
    <source>
        <dbReference type="ARBA" id="ARBA00023136"/>
    </source>
</evidence>
<comment type="subcellular location">
    <subcellularLocation>
        <location evidence="1">Membrane</location>
    </subcellularLocation>
</comment>
<dbReference type="AlphaFoldDB" id="A0AA88Y323"/>
<feature type="domain" description="G-protein coupled receptors family 1 profile" evidence="6">
    <location>
        <begin position="1"/>
        <end position="70"/>
    </location>
</feature>
<evidence type="ECO:0000259" key="6">
    <source>
        <dbReference type="PROSITE" id="PS50262"/>
    </source>
</evidence>